<dbReference type="InterPro" id="IPR036116">
    <property type="entry name" value="FN3_sf"/>
</dbReference>
<dbReference type="Pfam" id="PF00041">
    <property type="entry name" value="fn3"/>
    <property type="match status" value="1"/>
</dbReference>
<organism evidence="2 3">
    <name type="scientific">Tenacibaculum jejuense</name>
    <dbReference type="NCBI Taxonomy" id="584609"/>
    <lineage>
        <taxon>Bacteria</taxon>
        <taxon>Pseudomonadati</taxon>
        <taxon>Bacteroidota</taxon>
        <taxon>Flavobacteriia</taxon>
        <taxon>Flavobacteriales</taxon>
        <taxon>Flavobacteriaceae</taxon>
        <taxon>Tenacibaculum</taxon>
    </lineage>
</organism>
<dbReference type="SUPFAM" id="SSF49265">
    <property type="entry name" value="Fibronectin type III"/>
    <property type="match status" value="1"/>
</dbReference>
<evidence type="ECO:0000259" key="1">
    <source>
        <dbReference type="PROSITE" id="PS50853"/>
    </source>
</evidence>
<dbReference type="InterPro" id="IPR024079">
    <property type="entry name" value="MetalloPept_cat_dom_sf"/>
</dbReference>
<evidence type="ECO:0000313" key="2">
    <source>
        <dbReference type="EMBL" id="SNR16000.1"/>
    </source>
</evidence>
<dbReference type="InterPro" id="IPR003961">
    <property type="entry name" value="FN3_dom"/>
</dbReference>
<accession>A0A238UC59</accession>
<name>A0A238UC59_9FLAO</name>
<gene>
    <name evidence="2" type="ORF">TJEJU_2315</name>
</gene>
<reference evidence="2 3" key="1">
    <citation type="submission" date="2017-07" db="EMBL/GenBank/DDBJ databases">
        <authorList>
            <person name="Sun Z.S."/>
            <person name="Albrecht U."/>
            <person name="Echele G."/>
            <person name="Lee C.C."/>
        </authorList>
    </citation>
    <scope>NUCLEOTIDE SEQUENCE [LARGE SCALE GENOMIC DNA]</scope>
    <source>
        <strain evidence="3">type strain: KCTC 22618</strain>
    </source>
</reference>
<dbReference type="Gene3D" id="2.60.40.10">
    <property type="entry name" value="Immunoglobulins"/>
    <property type="match status" value="1"/>
</dbReference>
<dbReference type="Gene3D" id="3.40.390.10">
    <property type="entry name" value="Collagenase (Catalytic Domain)"/>
    <property type="match status" value="1"/>
</dbReference>
<protein>
    <recommendedName>
        <fullName evidence="1">Fibronectin type-III domain-containing protein</fullName>
    </recommendedName>
</protein>
<evidence type="ECO:0000313" key="3">
    <source>
        <dbReference type="Proteomes" id="UP000215214"/>
    </source>
</evidence>
<feature type="domain" description="Fibronectin type-III" evidence="1">
    <location>
        <begin position="286"/>
        <end position="375"/>
    </location>
</feature>
<sequence length="2630" mass="299417">MKKELRFVFVLFFLFKLTFAQQFPVRIVPRVSAPAPVNFFNYADETSLNSPVTVQIFLNDLTVTNRQIRLKTYFEGGNFNFTSKDFVVGAEPLFIEGGIPLTLTNTQLAPYYKLENIQGISPVVYGRPIPEGSYNFCFEVFDFASGAKLSAKQCATVFIFKNEPPILNFPQNGSNIEPTDFENIAFQWTPRHINVSNVEYEFSLVEIWDNNVNPQTAFLSQAPIYEETTRRTTLIYGPDKPQLLPGKKYAWRVKAKALQGLEEIGLFKNQGFSEIFWFSRTAPCMVPDNVTAEAKGTSKINVLWDQDPTIHSEYIIAYREANNPDAHWFTKKTNSSWATIWNLKAGVTYEYKVKGKCTYQYSNYSEPQFITTDMVTNEDANYNCGIVPDAIAISNREPHPGLYIGDQITAGDFKITLTNITSQSSGIISGNGFVAIPYLNFAKFAVTFNGILVNSSNQLAEGEIVTIYDDKFGEDASMTVDVNIDIAEAINGDSGDKDQVTVDFVITGITINENGALVVVGVDKNGDPQEAIIPGNNDVSITDANGDVWTYGEDGKISEGKGAEGGAVTDASTNGVNSDGEYSEITAKGVVVYFERSGYYSFDKKIEDSYKKLDEHYKSLAHDGGEYHVGYKAISDNKGKDIIKARVEITDSTIKRDSIIFKTKEGAKVNILRWDDATNTADLELERKYDYADEEILAVVRSKDNPKKYDIAGSLLVAHLASEKLESINITLVPVYRDVEETEIKDRLNDLKTKVTEIYNKSGVRLNIQFAENISLDEIYEWNRNDQIEVGDSNILSHYTGSEKIFNSYIKRQSFYNKKSYYVFVTDIPTSNSDVKGFMPLKRQFGFVFDANIKSNEDRAKVMAHELGHGIFGLEHPWDEYGTPQGATDFLMDYGSGTVLNHMDWKKMHAPGIQIYWFQGDEEGQSTIVESIPKKFRNKDRTYTFMTLNGSYITISQNAKDFKFSTGLDNFDKFIDYPVGALIEFKLNDVTFKAKVERTGKHSNVAKEDLTFVYKGFISSKDSHFYGSKKEEKHYDSFEDSRVIALIPHYTTSTNDTYGLSGTINSGYMLIKVPRGDLTFSPKIGEASSFNIIDEYDNISKFFSNYRSTPEPSQAYSYDSEFFNSQYKLQSTNVEPILKKFSWTSKHALLAKYAILNNAQPNVFKSYFTKHYSSSDYDEIFDEFTLDDLKSEYIELINFFSKEKEDLIEELHNLLRETTKNTPTLLEKESKRINEILTLLTTEQLEKYINPSQREKAISLLLFSDNNPYKVKKKDAFSDEEKEVTKINNFDEQLTRLLKFIADEEKNKIFQFLLKDDYKYFWSFTKKLEDTILPEFINLYTLLVNEYGSFENRKNIFKELYSKDEDDLFNSTEIILAGLVSNLENRSEDQAKLVKYFEENPGFLKYAFITLDNIFQTDQLANFILSICNWKVKLGSDAGIDTEAFKLYENEDYNRSASNYDEVKDLKPVARYHNYVPYYRESWINSLTSNGKFYLETRLNNENKISAELSRYGHNIINDVYSPLEYVYIDLREDIYFDNQEYKSGQKLKVPAIFLHWLDDTVDDEQKIVVTRIVGNLLALFTAPTAIGAKLLPVIINIERAAAIIDIYVTLDRHNLEKKFGRDELAYWDAAYGLYSLKEMAHLPKILLSVGKTTVGFINVVKNVKGASKFNRIILNVENLEKAVKAYETLSDVDKLKILNAIDEMLRILKSKKALDLDIVSRTMYYRSLLKFKSRLPKNITLEYSGVDFKPSIVYDNGTSKLNLGTLGIDSNKNIVLTTLENLIGTANVNVKELARLDDVVVQTSKGAKGKNDVKVLQDIDNPPYIFLSLINKLDDFNGPVDVNKLVESGHFSPKGTVIRKGKDGKIIFEQSNDIRPAILPYGKKVIAKVKDIKFMQGSISNETGDFFVLLNAYTLKTGGSLPASDIKVFYNLADDSKGWWTVDHRRLAAYKLAGLEDIKIEYIHVDELMSKNTFKMTTETKGTDIDLILFFDKNGKFSKSPRNLPKGSPRPKREVWKLQEQSDGSLKITKKNTGEVVSIDDIPKYLPPEFSTGQVPDLINRLEKFPKLSKKLEDLETLSKNLKSKFLADYAKIDDQTIQEFENTSDLLLSWKILYEAGETKLNTRLDDIKFITNYIENNKIDYDQLVASKIKNVGGFNKWKELKDNSEYLKDGYTWGQINNSGLPNLPREIKLNLGGEGSLPDYIDINPMIGNRKEIFEIIADNPNGGFVKEGAENLPFADNSVTNIEAYKFLGPPITRHGEQIANEIKRVLKPGSKARLRSNSTIFKKLEAYGFTLSQQGLMATYVKPIKNGFFEKIQESFPKLAIKLDEFPSLKNKFRDQFSGSQESIKSFGENENLIDSWKILIDAESNLKKSVEAIKKIDFLKSKGVSREKLIKIGKLENLKSIELAESLANRPTPFLDDLDLLLEYSIRLNKYKNDALQTLIDMSKHPGFKNPEVLKEYARTNSVKIDQGIKGGWKYELDVFNDMLKNNEKIEFYFSKIVPAVSGNPPIREVDFVIGVETLVELKTWNNLLSSENLLEKLINKLGTQIKKTDFNDPVNSSITKRIGRGKIVTRQHPAYLMGKNDLQKLLKRTYQSFGTDLDELTELIIENSRGKFTFYPSDWRN</sequence>
<dbReference type="GO" id="GO:0008237">
    <property type="term" value="F:metallopeptidase activity"/>
    <property type="evidence" value="ECO:0007669"/>
    <property type="project" value="InterPro"/>
</dbReference>
<dbReference type="OrthoDB" id="1521695at2"/>
<dbReference type="InterPro" id="IPR013783">
    <property type="entry name" value="Ig-like_fold"/>
</dbReference>
<dbReference type="KEGG" id="tje:TJEJU_2315"/>
<dbReference type="RefSeq" id="WP_095072218.1">
    <property type="nucleotide sequence ID" value="NZ_LT899436.1"/>
</dbReference>
<dbReference type="Proteomes" id="UP000215214">
    <property type="component" value="Chromosome TJEJU"/>
</dbReference>
<keyword evidence="3" id="KW-1185">Reference proteome</keyword>
<dbReference type="SUPFAM" id="SSF55486">
    <property type="entry name" value="Metalloproteases ('zincins'), catalytic domain"/>
    <property type="match status" value="1"/>
</dbReference>
<dbReference type="EMBL" id="LT899436">
    <property type="protein sequence ID" value="SNR16000.1"/>
    <property type="molecule type" value="Genomic_DNA"/>
</dbReference>
<proteinExistence type="predicted"/>
<dbReference type="CDD" id="cd00063">
    <property type="entry name" value="FN3"/>
    <property type="match status" value="1"/>
</dbReference>
<dbReference type="PROSITE" id="PS50853">
    <property type="entry name" value="FN3"/>
    <property type="match status" value="1"/>
</dbReference>